<organism evidence="2 3">
    <name type="scientific">Solibacillus palustris</name>
    <dbReference type="NCBI Taxonomy" id="2908203"/>
    <lineage>
        <taxon>Bacteria</taxon>
        <taxon>Bacillati</taxon>
        <taxon>Bacillota</taxon>
        <taxon>Bacilli</taxon>
        <taxon>Bacillales</taxon>
        <taxon>Caryophanaceae</taxon>
        <taxon>Solibacillus</taxon>
    </lineage>
</organism>
<keyword evidence="1" id="KW-0812">Transmembrane</keyword>
<keyword evidence="1" id="KW-0472">Membrane</keyword>
<accession>A0ABS9UEB3</accession>
<protein>
    <submittedName>
        <fullName evidence="2">Uncharacterized protein</fullName>
    </submittedName>
</protein>
<sequence length="72" mass="8469">MNFPEHSQIRFPKLILHSFLLLIFLTLISIITQGLIKWIFNINFSSVKGPTTTLVMIWIFFAIQNKKYQKDA</sequence>
<feature type="transmembrane region" description="Helical" evidence="1">
    <location>
        <begin position="42"/>
        <end position="63"/>
    </location>
</feature>
<proteinExistence type="predicted"/>
<feature type="transmembrane region" description="Helical" evidence="1">
    <location>
        <begin position="14"/>
        <end position="36"/>
    </location>
</feature>
<gene>
    <name evidence="2" type="ORF">LZ480_12350</name>
</gene>
<dbReference type="EMBL" id="JAKZFC010000004">
    <property type="protein sequence ID" value="MCH7322683.1"/>
    <property type="molecule type" value="Genomic_DNA"/>
</dbReference>
<evidence type="ECO:0000313" key="3">
    <source>
        <dbReference type="Proteomes" id="UP001316087"/>
    </source>
</evidence>
<evidence type="ECO:0000313" key="2">
    <source>
        <dbReference type="EMBL" id="MCH7322683.1"/>
    </source>
</evidence>
<evidence type="ECO:0000256" key="1">
    <source>
        <dbReference type="SAM" id="Phobius"/>
    </source>
</evidence>
<reference evidence="2 3" key="1">
    <citation type="submission" date="2022-03" db="EMBL/GenBank/DDBJ databases">
        <authorList>
            <person name="Jo J.-H."/>
            <person name="Im W.-T."/>
        </authorList>
    </citation>
    <scope>NUCLEOTIDE SEQUENCE [LARGE SCALE GENOMIC DNA]</scope>
    <source>
        <strain evidence="2 3">MA9</strain>
    </source>
</reference>
<dbReference type="RefSeq" id="WP_099424292.1">
    <property type="nucleotide sequence ID" value="NZ_JAKZFC010000004.1"/>
</dbReference>
<comment type="caution">
    <text evidence="2">The sequence shown here is derived from an EMBL/GenBank/DDBJ whole genome shotgun (WGS) entry which is preliminary data.</text>
</comment>
<dbReference type="Proteomes" id="UP001316087">
    <property type="component" value="Unassembled WGS sequence"/>
</dbReference>
<name>A0ABS9UEB3_9BACL</name>
<keyword evidence="1" id="KW-1133">Transmembrane helix</keyword>
<keyword evidence="3" id="KW-1185">Reference proteome</keyword>